<evidence type="ECO:0000313" key="2">
    <source>
        <dbReference type="Proteomes" id="UP000198211"/>
    </source>
</evidence>
<evidence type="ECO:0000313" key="1">
    <source>
        <dbReference type="EMBL" id="OWY99126.1"/>
    </source>
</evidence>
<protein>
    <submittedName>
        <fullName evidence="1">Uncharacterized protein</fullName>
    </submittedName>
</protein>
<keyword evidence="2" id="KW-1185">Reference proteome</keyword>
<dbReference type="EMBL" id="NBNE01008769">
    <property type="protein sequence ID" value="OWY99126.1"/>
    <property type="molecule type" value="Genomic_DNA"/>
</dbReference>
<dbReference type="AlphaFoldDB" id="A0A225V308"/>
<sequence length="141" mass="15273">MAGWLSMTSFSGSSFCNTSRTNSWTMRASSIPESAATYSAAVLDLATIVCLLHDQATGHPNKYTTYPDTLLRSTRSFAQSASVATMMSSRVASSFNFKSRDARRCRRRYLAASQAAFRGVAACLASCPTANEMSGRETRAK</sequence>
<comment type="caution">
    <text evidence="1">The sequence shown here is derived from an EMBL/GenBank/DDBJ whole genome shotgun (WGS) entry which is preliminary data.</text>
</comment>
<accession>A0A225V308</accession>
<organism evidence="1 2">
    <name type="scientific">Phytophthora megakarya</name>
    <dbReference type="NCBI Taxonomy" id="4795"/>
    <lineage>
        <taxon>Eukaryota</taxon>
        <taxon>Sar</taxon>
        <taxon>Stramenopiles</taxon>
        <taxon>Oomycota</taxon>
        <taxon>Peronosporomycetes</taxon>
        <taxon>Peronosporales</taxon>
        <taxon>Peronosporaceae</taxon>
        <taxon>Phytophthora</taxon>
    </lineage>
</organism>
<proteinExistence type="predicted"/>
<dbReference type="OrthoDB" id="10594245at2759"/>
<reference evidence="2" key="1">
    <citation type="submission" date="2017-03" db="EMBL/GenBank/DDBJ databases">
        <title>Phytopthora megakarya and P. palmivora, two closely related causual agents of cacao black pod achieved similar genome size and gene model numbers by different mechanisms.</title>
        <authorList>
            <person name="Ali S."/>
            <person name="Shao J."/>
            <person name="Larry D.J."/>
            <person name="Kronmiller B."/>
            <person name="Shen D."/>
            <person name="Strem M.D."/>
            <person name="Melnick R.L."/>
            <person name="Guiltinan M.J."/>
            <person name="Tyler B.M."/>
            <person name="Meinhardt L.W."/>
            <person name="Bailey B.A."/>
        </authorList>
    </citation>
    <scope>NUCLEOTIDE SEQUENCE [LARGE SCALE GENOMIC DNA]</scope>
    <source>
        <strain evidence="2">zdho120</strain>
    </source>
</reference>
<gene>
    <name evidence="1" type="ORF">PHMEG_00029929</name>
</gene>
<name>A0A225V308_9STRA</name>
<dbReference type="Proteomes" id="UP000198211">
    <property type="component" value="Unassembled WGS sequence"/>
</dbReference>